<dbReference type="OrthoDB" id="8795417at2"/>
<evidence type="ECO:0000313" key="2">
    <source>
        <dbReference type="Proteomes" id="UP000242792"/>
    </source>
</evidence>
<dbReference type="KEGG" id="cke:B5M06_16530"/>
<accession>A0A1V0BIC6</accession>
<dbReference type="GeneID" id="83040912"/>
<sequence>MNAAVTPAELAAQLKAEAKALKSIKPKKPAHEGKPVTALTVPEIRERLKAQRNELLRRASLGTWFDGESREWARIGHEHRVMIMMLAGIDGDLETLACRAWREFTPAERNAVKAEMRLAKRVFSQVAALCSRV</sequence>
<evidence type="ECO:0000313" key="1">
    <source>
        <dbReference type="EMBL" id="AQZ99612.1"/>
    </source>
</evidence>
<protein>
    <submittedName>
        <fullName evidence="1">Uncharacterized protein</fullName>
    </submittedName>
</protein>
<dbReference type="RefSeq" id="WP_054067015.1">
    <property type="nucleotide sequence ID" value="NZ_CP020121.1"/>
</dbReference>
<dbReference type="AlphaFoldDB" id="A0A1V0BIC6"/>
<dbReference type="Proteomes" id="UP000242792">
    <property type="component" value="Chromosome"/>
</dbReference>
<name>A0A1V0BIC6_9BURK</name>
<organism evidence="1 2">
    <name type="scientific">Comamonas kerstersii</name>
    <dbReference type="NCBI Taxonomy" id="225992"/>
    <lineage>
        <taxon>Bacteria</taxon>
        <taxon>Pseudomonadati</taxon>
        <taxon>Pseudomonadota</taxon>
        <taxon>Betaproteobacteria</taxon>
        <taxon>Burkholderiales</taxon>
        <taxon>Comamonadaceae</taxon>
        <taxon>Comamonas</taxon>
    </lineage>
</organism>
<reference evidence="1 2" key="1">
    <citation type="submission" date="2017-03" db="EMBL/GenBank/DDBJ databases">
        <title>Rapid Whole Genome Sequencing of Comamonas kerstersii Causing Continuous ambulatory Peritoneal Dialysis-Associated Peritonitis.</title>
        <authorList>
            <person name="Zheng B."/>
        </authorList>
    </citation>
    <scope>NUCLEOTIDE SEQUENCE [LARGE SCALE GENOMIC DNA]</scope>
    <source>
        <strain evidence="1 2">8943</strain>
    </source>
</reference>
<proteinExistence type="predicted"/>
<dbReference type="EMBL" id="CP020121">
    <property type="protein sequence ID" value="AQZ99612.1"/>
    <property type="molecule type" value="Genomic_DNA"/>
</dbReference>
<gene>
    <name evidence="1" type="ORF">B5M06_16530</name>
</gene>